<keyword evidence="8" id="KW-0270">Exopolysaccharide synthesis</keyword>
<comment type="caution">
    <text evidence="11">The sequence shown here is derived from an EMBL/GenBank/DDBJ whole genome shotgun (WGS) entry which is preliminary data.</text>
</comment>
<keyword evidence="6 9" id="KW-1133">Transmembrane helix</keyword>
<evidence type="ECO:0000259" key="10">
    <source>
        <dbReference type="Pfam" id="PF02397"/>
    </source>
</evidence>
<evidence type="ECO:0000256" key="8">
    <source>
        <dbReference type="ARBA" id="ARBA00023169"/>
    </source>
</evidence>
<reference evidence="11 12" key="1">
    <citation type="submission" date="2024-09" db="EMBL/GenBank/DDBJ databases">
        <authorList>
            <person name="Sun Q."/>
            <person name="Mori K."/>
        </authorList>
    </citation>
    <scope>NUCLEOTIDE SEQUENCE [LARGE SCALE GENOMIC DNA]</scope>
    <source>
        <strain evidence="11 12">TBRC 4938</strain>
    </source>
</reference>
<comment type="subcellular location">
    <subcellularLocation>
        <location evidence="1">Cell membrane</location>
    </subcellularLocation>
</comment>
<keyword evidence="7 9" id="KW-0472">Membrane</keyword>
<accession>A0ABV6ACM1</accession>
<keyword evidence="12" id="KW-1185">Reference proteome</keyword>
<evidence type="ECO:0000256" key="6">
    <source>
        <dbReference type="ARBA" id="ARBA00022989"/>
    </source>
</evidence>
<gene>
    <name evidence="11" type="ORF">ACFFP0_05595</name>
</gene>
<evidence type="ECO:0000256" key="1">
    <source>
        <dbReference type="ARBA" id="ARBA00004236"/>
    </source>
</evidence>
<evidence type="ECO:0000256" key="9">
    <source>
        <dbReference type="SAM" id="Phobius"/>
    </source>
</evidence>
<feature type="transmembrane region" description="Helical" evidence="9">
    <location>
        <begin position="48"/>
        <end position="72"/>
    </location>
</feature>
<dbReference type="PANTHER" id="PTHR30576:SF4">
    <property type="entry name" value="UNDECAPRENYL-PHOSPHATE GALACTOSE PHOSPHOTRANSFERASE"/>
    <property type="match status" value="1"/>
</dbReference>
<dbReference type="EMBL" id="JBHMAA010000008">
    <property type="protein sequence ID" value="MFB9948312.1"/>
    <property type="molecule type" value="Genomic_DNA"/>
</dbReference>
<dbReference type="InterPro" id="IPR003362">
    <property type="entry name" value="Bact_transf"/>
</dbReference>
<keyword evidence="4 11" id="KW-0808">Transferase</keyword>
<keyword evidence="5 9" id="KW-0812">Transmembrane</keyword>
<evidence type="ECO:0000256" key="3">
    <source>
        <dbReference type="ARBA" id="ARBA00022475"/>
    </source>
</evidence>
<evidence type="ECO:0000256" key="4">
    <source>
        <dbReference type="ARBA" id="ARBA00022679"/>
    </source>
</evidence>
<comment type="similarity">
    <text evidence="2">Belongs to the bacterial sugar transferase family.</text>
</comment>
<evidence type="ECO:0000256" key="2">
    <source>
        <dbReference type="ARBA" id="ARBA00006464"/>
    </source>
</evidence>
<evidence type="ECO:0000256" key="7">
    <source>
        <dbReference type="ARBA" id="ARBA00023136"/>
    </source>
</evidence>
<evidence type="ECO:0000313" key="11">
    <source>
        <dbReference type="EMBL" id="MFB9948312.1"/>
    </source>
</evidence>
<evidence type="ECO:0000256" key="5">
    <source>
        <dbReference type="ARBA" id="ARBA00022692"/>
    </source>
</evidence>
<proteinExistence type="inferred from homology"/>
<dbReference type="GO" id="GO:0016740">
    <property type="term" value="F:transferase activity"/>
    <property type="evidence" value="ECO:0007669"/>
    <property type="project" value="UniProtKB-KW"/>
</dbReference>
<dbReference type="RefSeq" id="WP_377257473.1">
    <property type="nucleotide sequence ID" value="NZ_JBHMAA010000008.1"/>
</dbReference>
<dbReference type="Proteomes" id="UP001589692">
    <property type="component" value="Unassembled WGS sequence"/>
</dbReference>
<keyword evidence="3" id="KW-1003">Cell membrane</keyword>
<name>A0ABV6ACM1_9HYPH</name>
<dbReference type="Pfam" id="PF02397">
    <property type="entry name" value="Bac_transf"/>
    <property type="match status" value="1"/>
</dbReference>
<evidence type="ECO:0000313" key="12">
    <source>
        <dbReference type="Proteomes" id="UP001589692"/>
    </source>
</evidence>
<organism evidence="11 12">
    <name type="scientific">Rhizobium puerariae</name>
    <dbReference type="NCBI Taxonomy" id="1585791"/>
    <lineage>
        <taxon>Bacteria</taxon>
        <taxon>Pseudomonadati</taxon>
        <taxon>Pseudomonadota</taxon>
        <taxon>Alphaproteobacteria</taxon>
        <taxon>Hyphomicrobiales</taxon>
        <taxon>Rhizobiaceae</taxon>
        <taxon>Rhizobium/Agrobacterium group</taxon>
        <taxon>Rhizobium</taxon>
    </lineage>
</organism>
<dbReference type="PANTHER" id="PTHR30576">
    <property type="entry name" value="COLANIC BIOSYNTHESIS UDP-GLUCOSE LIPID CARRIER TRANSFERASE"/>
    <property type="match status" value="1"/>
</dbReference>
<protein>
    <submittedName>
        <fullName evidence="11">Sugar transferase</fullName>
    </submittedName>
</protein>
<feature type="domain" description="Bacterial sugar transferase" evidence="10">
    <location>
        <begin position="43"/>
        <end position="234"/>
    </location>
</feature>
<sequence length="240" mass="26890">MSNINISGNFDAIDGGRVRGDEQSTRFPEAGKEASQRLSGYMKYVFDASISLIGLAVLLPMIVMIMALLLIVQGRPIFIAHRRIGKHGVMFPCLKFRTMVTNADEVLVRYLATNPSEREEWGATRKLRNDPRITPFGALLRKSSIDEIPQLLNVILGHMSLVGPRPIVPSEAELYGTNFVDYIRVRPGLTGLWQVSGRNDISYAKRVELDVRYVYEQSLWGDIVIMAKTIPAVLRAHGSY</sequence>